<proteinExistence type="inferred from homology"/>
<dbReference type="SUPFAM" id="SSF54001">
    <property type="entry name" value="Cysteine proteinases"/>
    <property type="match status" value="3"/>
</dbReference>
<evidence type="ECO:0000256" key="5">
    <source>
        <dbReference type="ARBA" id="ARBA00023145"/>
    </source>
</evidence>
<keyword evidence="3" id="KW-0378">Hydrolase</keyword>
<dbReference type="InterPro" id="IPR038765">
    <property type="entry name" value="Papain-like_cys_pep_sf"/>
</dbReference>
<keyword evidence="6" id="KW-1015">Disulfide bond</keyword>
<dbReference type="CDD" id="cd02248">
    <property type="entry name" value="Peptidase_C1A"/>
    <property type="match status" value="3"/>
</dbReference>
<feature type="domain" description="Cathepsin propeptide inhibitor" evidence="8">
    <location>
        <begin position="276"/>
        <end position="332"/>
    </location>
</feature>
<protein>
    <recommendedName>
        <fullName evidence="11">Cathepsin L</fullName>
    </recommendedName>
</protein>
<dbReference type="InterPro" id="IPR000169">
    <property type="entry name" value="Pept_cys_AS"/>
</dbReference>
<evidence type="ECO:0000256" key="4">
    <source>
        <dbReference type="ARBA" id="ARBA00022807"/>
    </source>
</evidence>
<feature type="domain" description="Peptidase C1A papain C-terminal" evidence="7">
    <location>
        <begin position="57"/>
        <end position="268"/>
    </location>
</feature>
<evidence type="ECO:0000313" key="9">
    <source>
        <dbReference type="EMBL" id="CAH3018640.1"/>
    </source>
</evidence>
<evidence type="ECO:0000256" key="6">
    <source>
        <dbReference type="ARBA" id="ARBA00023157"/>
    </source>
</evidence>
<keyword evidence="2" id="KW-0645">Protease</keyword>
<evidence type="ECO:0000256" key="3">
    <source>
        <dbReference type="ARBA" id="ARBA00022801"/>
    </source>
</evidence>
<accession>A0ABN8LSP1</accession>
<comment type="caution">
    <text evidence="9">The sequence shown here is derived from an EMBL/GenBank/DDBJ whole genome shotgun (WGS) entry which is preliminary data.</text>
</comment>
<keyword evidence="10" id="KW-1185">Reference proteome</keyword>
<comment type="similarity">
    <text evidence="1">Belongs to the peptidase C1 family.</text>
</comment>
<dbReference type="PROSITE" id="PS00640">
    <property type="entry name" value="THIOL_PROTEASE_ASN"/>
    <property type="match status" value="2"/>
</dbReference>
<dbReference type="PROSITE" id="PS00139">
    <property type="entry name" value="THIOL_PROTEASE_CYS"/>
    <property type="match status" value="2"/>
</dbReference>
<evidence type="ECO:0008006" key="11">
    <source>
        <dbReference type="Google" id="ProtNLM"/>
    </source>
</evidence>
<evidence type="ECO:0000259" key="7">
    <source>
        <dbReference type="SMART" id="SM00645"/>
    </source>
</evidence>
<dbReference type="Proteomes" id="UP001159427">
    <property type="component" value="Unassembled WGS sequence"/>
</dbReference>
<dbReference type="InterPro" id="IPR039417">
    <property type="entry name" value="Peptidase_C1A_papain-like"/>
</dbReference>
<dbReference type="InterPro" id="IPR025660">
    <property type="entry name" value="Pept_his_AS"/>
</dbReference>
<sequence>MRHFFSLFFQKITKHDDLGYSQESAMKQFGDLTREDRAIYIGSSLKKSLPNNFKPQLPDSVDWRDKGFVTPIKNEGQCGSSWAFSATGSLEGQHFRKTGILVSLSEQNLIDCTKSYGNTGCGGGWMDNAFKYVRDNKGIDSEAGYPYYARDLGYCYFRAEYNAATATGFVDLSSGDEIALKQAVATFGPISVAIDATRPSFQSYRSGIYVEPACGNSLFSLDRAVLVVGYGAENGQDYWLVVLRTHPIKMRGPIAFLCCLAVASGFVLKFDDEVQWQAWKSFHGKAYSTESEEAARKAIWKDNLGKIAEYNAEGHSHLLAMNHLGDLTQDEYRFFYLGMRSHFSTETKQNGSTYLEPSHVTLPSEVDWRKEGYVTGVKNQGQCGSCWAFSTTGSLEGQHFKKTGKLVSLSEQNLVDCSGSYGNHGCQGGLMDNAFKYIKANKGIDTEASYPYQGKNEPCRYKDSDIGATDTGYVDIPQGNETALQSASATVGPISVAIDAGHLSFQFYHRGVYNNPTCSSTRLDHGVLVVGYGTYEGKDYWLVKNSWGTQWGMEGYIMMSRNKNNQCGIATDASYPLCTALSRSRKMKICLVFLCCLAVASPFVLNLNEDAQWKAWKSHHGKTYTTESEEAARKAIWKDNLRKIAEHNAEGHSFRLAMNQFGDLTLDEYRFFYLGLRGRIPSDTKKNGGSTYLEPSHVTLPSEVDWRKEGYVTGVKNQGQCGSCWAFSATGSLEGQHFKKTGNLVSLSEQNLVDCSGSYGNDGCQGGLMDNAFRYIKANGGIDTEASYPYQAENEPCRFKASDVGATDTGYMDITPHGSEAALQSASATVGPISVAIDAGHMSFQFYHSGVYNEPSCSSSQLDHGVLVVGYGTYNGQDYWLVKNSWGTSWGMEGYIMMSRNKNNQCGIATEASYPLV</sequence>
<dbReference type="PRINTS" id="PR00705">
    <property type="entry name" value="PAPAIN"/>
</dbReference>
<evidence type="ECO:0000256" key="2">
    <source>
        <dbReference type="ARBA" id="ARBA00022670"/>
    </source>
</evidence>
<evidence type="ECO:0000256" key="1">
    <source>
        <dbReference type="ARBA" id="ARBA00008455"/>
    </source>
</evidence>
<organism evidence="9 10">
    <name type="scientific">Porites evermanni</name>
    <dbReference type="NCBI Taxonomy" id="104178"/>
    <lineage>
        <taxon>Eukaryota</taxon>
        <taxon>Metazoa</taxon>
        <taxon>Cnidaria</taxon>
        <taxon>Anthozoa</taxon>
        <taxon>Hexacorallia</taxon>
        <taxon>Scleractinia</taxon>
        <taxon>Fungiina</taxon>
        <taxon>Poritidae</taxon>
        <taxon>Porites</taxon>
    </lineage>
</organism>
<dbReference type="Gene3D" id="3.90.70.10">
    <property type="entry name" value="Cysteine proteinases"/>
    <property type="match status" value="3"/>
</dbReference>
<feature type="domain" description="Peptidase C1A papain C-terminal" evidence="7">
    <location>
        <begin position="700"/>
        <end position="916"/>
    </location>
</feature>
<name>A0ABN8LSP1_9CNID</name>
<dbReference type="EMBL" id="CALNXI010000092">
    <property type="protein sequence ID" value="CAH3018640.1"/>
    <property type="molecule type" value="Genomic_DNA"/>
</dbReference>
<evidence type="ECO:0000313" key="10">
    <source>
        <dbReference type="Proteomes" id="UP001159427"/>
    </source>
</evidence>
<dbReference type="PANTHER" id="PTHR12411">
    <property type="entry name" value="CYSTEINE PROTEASE FAMILY C1-RELATED"/>
    <property type="match status" value="1"/>
</dbReference>
<dbReference type="SMART" id="SM00645">
    <property type="entry name" value="Pept_C1"/>
    <property type="match status" value="3"/>
</dbReference>
<dbReference type="PROSITE" id="PS00639">
    <property type="entry name" value="THIOL_PROTEASE_HIS"/>
    <property type="match status" value="2"/>
</dbReference>
<keyword evidence="5" id="KW-0865">Zymogen</keyword>
<dbReference type="InterPro" id="IPR000668">
    <property type="entry name" value="Peptidase_C1A_C"/>
</dbReference>
<gene>
    <name evidence="9" type="ORF">PEVE_00044110</name>
</gene>
<feature type="domain" description="Peptidase C1A papain C-terminal" evidence="7">
    <location>
        <begin position="362"/>
        <end position="577"/>
    </location>
</feature>
<dbReference type="Pfam" id="PF00112">
    <property type="entry name" value="Peptidase_C1"/>
    <property type="match status" value="3"/>
</dbReference>
<dbReference type="InterPro" id="IPR013201">
    <property type="entry name" value="Prot_inhib_I29"/>
</dbReference>
<dbReference type="Pfam" id="PF08246">
    <property type="entry name" value="Inhibitor_I29"/>
    <property type="match status" value="2"/>
</dbReference>
<dbReference type="InterPro" id="IPR025661">
    <property type="entry name" value="Pept_asp_AS"/>
</dbReference>
<evidence type="ECO:0000259" key="8">
    <source>
        <dbReference type="SMART" id="SM00848"/>
    </source>
</evidence>
<feature type="domain" description="Cathepsin propeptide inhibitor" evidence="8">
    <location>
        <begin position="613"/>
        <end position="669"/>
    </location>
</feature>
<keyword evidence="4" id="KW-0788">Thiol protease</keyword>
<dbReference type="InterPro" id="IPR013128">
    <property type="entry name" value="Peptidase_C1A"/>
</dbReference>
<reference evidence="9 10" key="1">
    <citation type="submission" date="2022-05" db="EMBL/GenBank/DDBJ databases">
        <authorList>
            <consortium name="Genoscope - CEA"/>
            <person name="William W."/>
        </authorList>
    </citation>
    <scope>NUCLEOTIDE SEQUENCE [LARGE SCALE GENOMIC DNA]</scope>
</reference>
<dbReference type="SMART" id="SM00848">
    <property type="entry name" value="Inhibitor_I29"/>
    <property type="match status" value="2"/>
</dbReference>